<feature type="transmembrane region" description="Helical" evidence="7">
    <location>
        <begin position="205"/>
        <end position="229"/>
    </location>
</feature>
<evidence type="ECO:0000256" key="3">
    <source>
        <dbReference type="ARBA" id="ARBA00022989"/>
    </source>
</evidence>
<sequence>MDDTMTKAPGGDVDFDIFPPPHATAPTGDSQTFQCDCSSAANGVLISAIVVLTTVNIVRAISVRIQRKGWELDNIAAHTSYVLSVAMMVVGLIWSAEGGTNDFQTPPLRLTTERYLPFLGLYYAAILSIKLSLLLFYVRIFTIPCQSLRIRLGGVFGTLIVVNGIVLLIWTGIVYMFFASTAVFWSDALRAEPNEAFIIRLNSAGFQAIGIGNAMTDLLLLVLAIWGVWHTQLPLKKKQKASILLLLGLLATIASVFRACQANLNQSAWGAAYQNVAHLTAITSETTLGFLCLCLPALNDVLINKGYLRRWYNAVKDSWFCGAWKHPFHRLSSKSTLPTTRSANGSHEPTATMSLVDMLSESPEKIQKHGD</sequence>
<feature type="transmembrane region" description="Helical" evidence="7">
    <location>
        <begin position="75"/>
        <end position="95"/>
    </location>
</feature>
<dbReference type="PANTHER" id="PTHR33048">
    <property type="entry name" value="PTH11-LIKE INTEGRAL MEMBRANE PROTEIN (AFU_ORTHOLOGUE AFUA_5G11245)"/>
    <property type="match status" value="1"/>
</dbReference>
<keyword evidence="3 7" id="KW-1133">Transmembrane helix</keyword>
<reference evidence="9" key="1">
    <citation type="journal article" date="2020" name="Stud. Mycol.">
        <title>101 Dothideomycetes genomes: a test case for predicting lifestyles and emergence of pathogens.</title>
        <authorList>
            <person name="Haridas S."/>
            <person name="Albert R."/>
            <person name="Binder M."/>
            <person name="Bloem J."/>
            <person name="Labutti K."/>
            <person name="Salamov A."/>
            <person name="Andreopoulos B."/>
            <person name="Baker S."/>
            <person name="Barry K."/>
            <person name="Bills G."/>
            <person name="Bluhm B."/>
            <person name="Cannon C."/>
            <person name="Castanera R."/>
            <person name="Culley D."/>
            <person name="Daum C."/>
            <person name="Ezra D."/>
            <person name="Gonzalez J."/>
            <person name="Henrissat B."/>
            <person name="Kuo A."/>
            <person name="Liang C."/>
            <person name="Lipzen A."/>
            <person name="Lutzoni F."/>
            <person name="Magnuson J."/>
            <person name="Mondo S."/>
            <person name="Nolan M."/>
            <person name="Ohm R."/>
            <person name="Pangilinan J."/>
            <person name="Park H.-J."/>
            <person name="Ramirez L."/>
            <person name="Alfaro M."/>
            <person name="Sun H."/>
            <person name="Tritt A."/>
            <person name="Yoshinaga Y."/>
            <person name="Zwiers L.-H."/>
            <person name="Turgeon B."/>
            <person name="Goodwin S."/>
            <person name="Spatafora J."/>
            <person name="Crous P."/>
            <person name="Grigoriev I."/>
        </authorList>
    </citation>
    <scope>NUCLEOTIDE SEQUENCE</scope>
    <source>
        <strain evidence="9">CBS 109.77</strain>
    </source>
</reference>
<proteinExistence type="inferred from homology"/>
<feature type="domain" description="Rhodopsin" evidence="8">
    <location>
        <begin position="59"/>
        <end position="302"/>
    </location>
</feature>
<evidence type="ECO:0000313" key="10">
    <source>
        <dbReference type="Proteomes" id="UP000799757"/>
    </source>
</evidence>
<dbReference type="InterPro" id="IPR049326">
    <property type="entry name" value="Rhodopsin_dom_fungi"/>
</dbReference>
<feature type="transmembrane region" description="Helical" evidence="7">
    <location>
        <begin position="40"/>
        <end position="63"/>
    </location>
</feature>
<feature type="region of interest" description="Disordered" evidence="6">
    <location>
        <begin position="1"/>
        <end position="21"/>
    </location>
</feature>
<keyword evidence="10" id="KW-1185">Reference proteome</keyword>
<dbReference type="Proteomes" id="UP000799757">
    <property type="component" value="Unassembled WGS sequence"/>
</dbReference>
<dbReference type="AlphaFoldDB" id="A0A6A6X878"/>
<dbReference type="GO" id="GO:0016020">
    <property type="term" value="C:membrane"/>
    <property type="evidence" value="ECO:0007669"/>
    <property type="project" value="UniProtKB-SubCell"/>
</dbReference>
<feature type="transmembrane region" description="Helical" evidence="7">
    <location>
        <begin position="159"/>
        <end position="185"/>
    </location>
</feature>
<keyword evidence="2 7" id="KW-0812">Transmembrane</keyword>
<comment type="subcellular location">
    <subcellularLocation>
        <location evidence="1">Membrane</location>
        <topology evidence="1">Multi-pass membrane protein</topology>
    </subcellularLocation>
</comment>
<dbReference type="Pfam" id="PF20684">
    <property type="entry name" value="Fung_rhodopsin"/>
    <property type="match status" value="1"/>
</dbReference>
<organism evidence="9 10">
    <name type="scientific">Melanomma pulvis-pyrius CBS 109.77</name>
    <dbReference type="NCBI Taxonomy" id="1314802"/>
    <lineage>
        <taxon>Eukaryota</taxon>
        <taxon>Fungi</taxon>
        <taxon>Dikarya</taxon>
        <taxon>Ascomycota</taxon>
        <taxon>Pezizomycotina</taxon>
        <taxon>Dothideomycetes</taxon>
        <taxon>Pleosporomycetidae</taxon>
        <taxon>Pleosporales</taxon>
        <taxon>Melanommataceae</taxon>
        <taxon>Melanomma</taxon>
    </lineage>
</organism>
<evidence type="ECO:0000256" key="2">
    <source>
        <dbReference type="ARBA" id="ARBA00022692"/>
    </source>
</evidence>
<evidence type="ECO:0000313" key="9">
    <source>
        <dbReference type="EMBL" id="KAF2792461.1"/>
    </source>
</evidence>
<dbReference type="PANTHER" id="PTHR33048:SF47">
    <property type="entry name" value="INTEGRAL MEMBRANE PROTEIN-RELATED"/>
    <property type="match status" value="1"/>
</dbReference>
<evidence type="ECO:0000256" key="1">
    <source>
        <dbReference type="ARBA" id="ARBA00004141"/>
    </source>
</evidence>
<evidence type="ECO:0000259" key="8">
    <source>
        <dbReference type="Pfam" id="PF20684"/>
    </source>
</evidence>
<dbReference type="OrthoDB" id="444631at2759"/>
<gene>
    <name evidence="9" type="ORF">K505DRAFT_362870</name>
</gene>
<name>A0A6A6X878_9PLEO</name>
<evidence type="ECO:0000256" key="5">
    <source>
        <dbReference type="ARBA" id="ARBA00038359"/>
    </source>
</evidence>
<comment type="similarity">
    <text evidence="5">Belongs to the SAT4 family.</text>
</comment>
<protein>
    <recommendedName>
        <fullName evidence="8">Rhodopsin domain-containing protein</fullName>
    </recommendedName>
</protein>
<feature type="transmembrane region" description="Helical" evidence="7">
    <location>
        <begin position="115"/>
        <end position="138"/>
    </location>
</feature>
<dbReference type="InterPro" id="IPR052337">
    <property type="entry name" value="SAT4-like"/>
</dbReference>
<accession>A0A6A6X878</accession>
<evidence type="ECO:0000256" key="7">
    <source>
        <dbReference type="SAM" id="Phobius"/>
    </source>
</evidence>
<feature type="transmembrane region" description="Helical" evidence="7">
    <location>
        <begin position="241"/>
        <end position="257"/>
    </location>
</feature>
<keyword evidence="4 7" id="KW-0472">Membrane</keyword>
<evidence type="ECO:0000256" key="4">
    <source>
        <dbReference type="ARBA" id="ARBA00023136"/>
    </source>
</evidence>
<dbReference type="EMBL" id="MU001968">
    <property type="protein sequence ID" value="KAF2792461.1"/>
    <property type="molecule type" value="Genomic_DNA"/>
</dbReference>
<evidence type="ECO:0000256" key="6">
    <source>
        <dbReference type="SAM" id="MobiDB-lite"/>
    </source>
</evidence>